<dbReference type="AlphaFoldDB" id="U2J1H7"/>
<accession>U2J1H7</accession>
<dbReference type="InterPro" id="IPR021402">
    <property type="entry name" value="DUF3042"/>
</dbReference>
<name>U2J1H7_9STRE</name>
<protein>
    <submittedName>
        <fullName evidence="1">Uncharacterized protein</fullName>
    </submittedName>
</protein>
<evidence type="ECO:0000313" key="1">
    <source>
        <dbReference type="EMBL" id="ERJ73912.1"/>
    </source>
</evidence>
<dbReference type="HOGENOM" id="CLU_199135_1_0_9"/>
<gene>
    <name evidence="1" type="ORF">HMPREF1557_02019</name>
</gene>
<sequence>MIMAKKHAFARGLATGVVGTAATVAGAVFAVKKTIIEPEEKKAAFIEENRKKAARRRIAR</sequence>
<dbReference type="Pfam" id="PF11240">
    <property type="entry name" value="DUF3042"/>
    <property type="match status" value="1"/>
</dbReference>
<proteinExistence type="predicted"/>
<organism evidence="1 2">
    <name type="scientific">Streptococcus sobrinus W1703</name>
    <dbReference type="NCBI Taxonomy" id="1227275"/>
    <lineage>
        <taxon>Bacteria</taxon>
        <taxon>Bacillati</taxon>
        <taxon>Bacillota</taxon>
        <taxon>Bacilli</taxon>
        <taxon>Lactobacillales</taxon>
        <taxon>Streptococcaceae</taxon>
        <taxon>Streptococcus</taxon>
    </lineage>
</organism>
<evidence type="ECO:0000313" key="2">
    <source>
        <dbReference type="Proteomes" id="UP000016617"/>
    </source>
</evidence>
<reference evidence="1 2" key="1">
    <citation type="submission" date="2013-06" db="EMBL/GenBank/DDBJ databases">
        <authorList>
            <person name="Weinstock G."/>
            <person name="Sodergren E."/>
            <person name="Lobos E.A."/>
            <person name="Fulton L."/>
            <person name="Fulton R."/>
            <person name="Courtney L."/>
            <person name="Fronick C."/>
            <person name="O'Laughlin M."/>
            <person name="Godfrey J."/>
            <person name="Wilson R.M."/>
            <person name="Miner T."/>
            <person name="Farmer C."/>
            <person name="Delehaunty K."/>
            <person name="Cordes M."/>
            <person name="Minx P."/>
            <person name="Tomlinson C."/>
            <person name="Chen J."/>
            <person name="Wollam A."/>
            <person name="Pepin K.H."/>
            <person name="Bhonagiri V."/>
            <person name="Zhang X."/>
            <person name="Warren W."/>
            <person name="Mitreva M."/>
            <person name="Mardis E.R."/>
            <person name="Wilson R.K."/>
        </authorList>
    </citation>
    <scope>NUCLEOTIDE SEQUENCE [LARGE SCALE GENOMIC DNA]</scope>
    <source>
        <strain evidence="1 2">W1703</strain>
    </source>
</reference>
<dbReference type="EMBL" id="AWVA01000120">
    <property type="protein sequence ID" value="ERJ73912.1"/>
    <property type="molecule type" value="Genomic_DNA"/>
</dbReference>
<dbReference type="Proteomes" id="UP000016617">
    <property type="component" value="Unassembled WGS sequence"/>
</dbReference>
<comment type="caution">
    <text evidence="1">The sequence shown here is derived from an EMBL/GenBank/DDBJ whole genome shotgun (WGS) entry which is preliminary data.</text>
</comment>
<dbReference type="PATRIC" id="fig|1227275.3.peg.1816"/>